<reference evidence="8 9" key="1">
    <citation type="submission" date="2023-06" db="EMBL/GenBank/DDBJ databases">
        <title>Parasedimentitalea psychrophila sp. nov., a psychrophilic bacterium isolated from deep-sea sediment.</title>
        <authorList>
            <person name="Li A."/>
        </authorList>
    </citation>
    <scope>NUCLEOTIDE SEQUENCE [LARGE SCALE GENOMIC DNA]</scope>
    <source>
        <strain evidence="8 9">QS115</strain>
    </source>
</reference>
<dbReference type="RefSeq" id="WP_270920509.1">
    <property type="nucleotide sequence ID" value="NZ_CP127247.1"/>
</dbReference>
<evidence type="ECO:0000256" key="2">
    <source>
        <dbReference type="ARBA" id="ARBA00022448"/>
    </source>
</evidence>
<evidence type="ECO:0000313" key="9">
    <source>
        <dbReference type="Proteomes" id="UP001238334"/>
    </source>
</evidence>
<evidence type="ECO:0000256" key="1">
    <source>
        <dbReference type="ARBA" id="ARBA00004651"/>
    </source>
</evidence>
<protein>
    <submittedName>
        <fullName evidence="8">ABC transporter permease subunit</fullName>
    </submittedName>
</protein>
<gene>
    <name evidence="8" type="ORF">QPJ95_10755</name>
</gene>
<name>A0A9Y2P8W7_9RHOB</name>
<evidence type="ECO:0000256" key="3">
    <source>
        <dbReference type="ARBA" id="ARBA00022475"/>
    </source>
</evidence>
<organism evidence="8 9">
    <name type="scientific">Parasedimentitalea psychrophila</name>
    <dbReference type="NCBI Taxonomy" id="2997337"/>
    <lineage>
        <taxon>Bacteria</taxon>
        <taxon>Pseudomonadati</taxon>
        <taxon>Pseudomonadota</taxon>
        <taxon>Alphaproteobacteria</taxon>
        <taxon>Rhodobacterales</taxon>
        <taxon>Paracoccaceae</taxon>
        <taxon>Parasedimentitalea</taxon>
    </lineage>
</organism>
<evidence type="ECO:0000256" key="6">
    <source>
        <dbReference type="ARBA" id="ARBA00023136"/>
    </source>
</evidence>
<keyword evidence="9" id="KW-1185">Reference proteome</keyword>
<dbReference type="EMBL" id="CP127247">
    <property type="protein sequence ID" value="WIY27345.1"/>
    <property type="molecule type" value="Genomic_DNA"/>
</dbReference>
<dbReference type="PANTHER" id="PTHR43163">
    <property type="entry name" value="DIPEPTIDE TRANSPORT SYSTEM PERMEASE PROTEIN DPPB-RELATED"/>
    <property type="match status" value="1"/>
</dbReference>
<comment type="subcellular location">
    <subcellularLocation>
        <location evidence="1">Cell membrane</location>
        <topology evidence="1">Multi-pass membrane protein</topology>
    </subcellularLocation>
</comment>
<dbReference type="InterPro" id="IPR035906">
    <property type="entry name" value="MetI-like_sf"/>
</dbReference>
<accession>A0A9Y2P8W7</accession>
<evidence type="ECO:0000256" key="4">
    <source>
        <dbReference type="ARBA" id="ARBA00022692"/>
    </source>
</evidence>
<keyword evidence="5" id="KW-1133">Transmembrane helix</keyword>
<dbReference type="SUPFAM" id="SSF161098">
    <property type="entry name" value="MetI-like"/>
    <property type="match status" value="1"/>
</dbReference>
<dbReference type="GO" id="GO:0005886">
    <property type="term" value="C:plasma membrane"/>
    <property type="evidence" value="ECO:0007669"/>
    <property type="project" value="UniProtKB-SubCell"/>
</dbReference>
<keyword evidence="6" id="KW-0472">Membrane</keyword>
<evidence type="ECO:0000259" key="7">
    <source>
        <dbReference type="Pfam" id="PF00528"/>
    </source>
</evidence>
<dbReference type="Gene3D" id="3.10.105.10">
    <property type="entry name" value="Dipeptide-binding Protein, Domain 3"/>
    <property type="match status" value="1"/>
</dbReference>
<keyword evidence="3" id="KW-1003">Cell membrane</keyword>
<evidence type="ECO:0000313" key="8">
    <source>
        <dbReference type="EMBL" id="WIY27345.1"/>
    </source>
</evidence>
<keyword evidence="2" id="KW-0813">Transport</keyword>
<dbReference type="PANTHER" id="PTHR43163:SF6">
    <property type="entry name" value="DIPEPTIDE TRANSPORT SYSTEM PERMEASE PROTEIN DPPB-RELATED"/>
    <property type="match status" value="1"/>
</dbReference>
<dbReference type="CDD" id="cd06261">
    <property type="entry name" value="TM_PBP2"/>
    <property type="match status" value="1"/>
</dbReference>
<dbReference type="KEGG" id="ppso:QPJ95_10755"/>
<dbReference type="AlphaFoldDB" id="A0A9Y2P8W7"/>
<keyword evidence="4" id="KW-0812">Transmembrane</keyword>
<dbReference type="Pfam" id="PF00528">
    <property type="entry name" value="BPD_transp_1"/>
    <property type="match status" value="1"/>
</dbReference>
<proteinExistence type="predicted"/>
<dbReference type="Proteomes" id="UP001238334">
    <property type="component" value="Chromosome"/>
</dbReference>
<evidence type="ECO:0000256" key="5">
    <source>
        <dbReference type="ARBA" id="ARBA00022989"/>
    </source>
</evidence>
<dbReference type="GO" id="GO:0055085">
    <property type="term" value="P:transmembrane transport"/>
    <property type="evidence" value="ECO:0007669"/>
    <property type="project" value="InterPro"/>
</dbReference>
<dbReference type="InterPro" id="IPR000515">
    <property type="entry name" value="MetI-like"/>
</dbReference>
<sequence>MKMAANGKRLHPDGEPFNILWEHAVQFGGESFTPLVADYWRAVGVDVTMKEVTSQLSREKAKASTRDINMEWDVPFEPNLISQVEYYIPPYSEGSPLVGQQWGNWGTTNGAAGEEPPAWAARLFELGKTWKTVLPGSDAYIKIGAEMVELRERLGLNRLWSVQYFDWISTIVLHGDFGNSWGWKRPVADVIAERMPFTLMLMYLGQKYFGPSVGGLFSPEFQDVDWNWARAKNLIRHLWVPIIVLGTSGTAYLIRTLRASVLDELNNKMYVIAARAGGLSPTQLLLKYPVRIALNPIVGVVMLNPRISPES</sequence>
<feature type="domain" description="ABC transmembrane type-1" evidence="7">
    <location>
        <begin position="233"/>
        <end position="302"/>
    </location>
</feature>